<protein>
    <submittedName>
        <fullName evidence="4">Putative signal-transduction protein with CBS domains</fullName>
    </submittedName>
</protein>
<name>G7VFI0_9CREN</name>
<dbReference type="PROSITE" id="PS51371">
    <property type="entry name" value="CBS"/>
    <property type="match status" value="2"/>
</dbReference>
<keyword evidence="1 2" id="KW-0129">CBS domain</keyword>
<organism evidence="4 5">
    <name type="scientific">Pyrobaculum ferrireducens</name>
    <dbReference type="NCBI Taxonomy" id="1104324"/>
    <lineage>
        <taxon>Archaea</taxon>
        <taxon>Thermoproteota</taxon>
        <taxon>Thermoprotei</taxon>
        <taxon>Thermoproteales</taxon>
        <taxon>Thermoproteaceae</taxon>
        <taxon>Pyrobaculum</taxon>
    </lineage>
</organism>
<evidence type="ECO:0000256" key="2">
    <source>
        <dbReference type="PROSITE-ProRule" id="PRU00703"/>
    </source>
</evidence>
<dbReference type="BioCyc" id="PSP1104324:GJSN-1539-MONOMER"/>
<dbReference type="EMBL" id="CP003098">
    <property type="protein sequence ID" value="AET32986.1"/>
    <property type="molecule type" value="Genomic_DNA"/>
</dbReference>
<dbReference type="PANTHER" id="PTHR43080:SF2">
    <property type="entry name" value="CBS DOMAIN-CONTAINING PROTEIN"/>
    <property type="match status" value="1"/>
</dbReference>
<dbReference type="SMART" id="SM00116">
    <property type="entry name" value="CBS"/>
    <property type="match status" value="2"/>
</dbReference>
<dbReference type="PANTHER" id="PTHR43080">
    <property type="entry name" value="CBS DOMAIN-CONTAINING PROTEIN CBSX3, MITOCHONDRIAL"/>
    <property type="match status" value="1"/>
</dbReference>
<dbReference type="InterPro" id="IPR046342">
    <property type="entry name" value="CBS_dom_sf"/>
</dbReference>
<gene>
    <name evidence="4" type="ORF">P186_1567</name>
</gene>
<dbReference type="AlphaFoldDB" id="G7VFI0"/>
<evidence type="ECO:0000259" key="3">
    <source>
        <dbReference type="PROSITE" id="PS51371"/>
    </source>
</evidence>
<dbReference type="STRING" id="1104324.P186_1567"/>
<proteinExistence type="predicted"/>
<evidence type="ECO:0000313" key="5">
    <source>
        <dbReference type="Proteomes" id="UP000005867"/>
    </source>
</evidence>
<feature type="domain" description="CBS" evidence="3">
    <location>
        <begin position="1"/>
        <end position="59"/>
    </location>
</feature>
<dbReference type="KEGG" id="pyr:P186_1567"/>
<feature type="domain" description="CBS" evidence="3">
    <location>
        <begin position="65"/>
        <end position="121"/>
    </location>
</feature>
<dbReference type="eggNOG" id="arCOG00606">
    <property type="taxonomic scope" value="Archaea"/>
</dbReference>
<keyword evidence="5" id="KW-1185">Reference proteome</keyword>
<dbReference type="Gene3D" id="3.10.580.10">
    <property type="entry name" value="CBS-domain"/>
    <property type="match status" value="1"/>
</dbReference>
<sequence length="123" mass="13775">MVKNVVTAKENDKVRDIAIKMYENKIGSVVIVDDEGKPIGIVTERDIVYVLARALSPDTPAWMIMTENPIVIKEDALVVEAMEKMRELNIRHLPVVDHSGKLVGMVSFRDIVDFTATLLSILK</sequence>
<accession>G7VFI0</accession>
<dbReference type="CDD" id="cd09836">
    <property type="entry name" value="CBS_pair_arch"/>
    <property type="match status" value="1"/>
</dbReference>
<dbReference type="HOGENOM" id="CLU_040681_12_1_2"/>
<dbReference type="Pfam" id="PF00571">
    <property type="entry name" value="CBS"/>
    <property type="match status" value="2"/>
</dbReference>
<dbReference type="InterPro" id="IPR000644">
    <property type="entry name" value="CBS_dom"/>
</dbReference>
<dbReference type="InterPro" id="IPR051257">
    <property type="entry name" value="Diverse_CBS-Domain"/>
</dbReference>
<evidence type="ECO:0000313" key="4">
    <source>
        <dbReference type="EMBL" id="AET32986.1"/>
    </source>
</evidence>
<dbReference type="SUPFAM" id="SSF54631">
    <property type="entry name" value="CBS-domain pair"/>
    <property type="match status" value="1"/>
</dbReference>
<reference evidence="4 5" key="1">
    <citation type="journal article" date="2012" name="J. Bacteriol.">
        <title>Complete genome sequence of strain 1860, a crenarchaeon of the genus pyrobaculum able to grow with various electron acceptors.</title>
        <authorList>
            <person name="Mardanov A.V."/>
            <person name="Gumerov V.M."/>
            <person name="Slobodkina G.B."/>
            <person name="Beletsky A.V."/>
            <person name="Bonch-Osmolovskaya E.A."/>
            <person name="Ravin N.V."/>
            <person name="Skryabin K.G."/>
        </authorList>
    </citation>
    <scope>NUCLEOTIDE SEQUENCE [LARGE SCALE GENOMIC DNA]</scope>
    <source>
        <strain evidence="4 5">1860</strain>
    </source>
</reference>
<dbReference type="Proteomes" id="UP000005867">
    <property type="component" value="Chromosome"/>
</dbReference>
<evidence type="ECO:0000256" key="1">
    <source>
        <dbReference type="ARBA" id="ARBA00023122"/>
    </source>
</evidence>